<dbReference type="InterPro" id="IPR036291">
    <property type="entry name" value="NAD(P)-bd_dom_sf"/>
</dbReference>
<dbReference type="AlphaFoldDB" id="A0A7W6K1U1"/>
<dbReference type="GO" id="GO:0050661">
    <property type="term" value="F:NADP binding"/>
    <property type="evidence" value="ECO:0007669"/>
    <property type="project" value="InterPro"/>
</dbReference>
<dbReference type="Pfam" id="PF03447">
    <property type="entry name" value="NAD_binding_3"/>
    <property type="match status" value="1"/>
</dbReference>
<reference evidence="15 16" key="1">
    <citation type="submission" date="2020-08" db="EMBL/GenBank/DDBJ databases">
        <title>Genomic Encyclopedia of Type Strains, Phase IV (KMG-IV): sequencing the most valuable type-strain genomes for metagenomic binning, comparative biology and taxonomic classification.</title>
        <authorList>
            <person name="Goeker M."/>
        </authorList>
    </citation>
    <scope>NUCLEOTIDE SEQUENCE [LARGE SCALE GENOMIC DNA]</scope>
    <source>
        <strain evidence="15 16">DSM 26385</strain>
    </source>
</reference>
<accession>A0A7W6K1U1</accession>
<feature type="domain" description="ACT" evidence="14">
    <location>
        <begin position="355"/>
        <end position="432"/>
    </location>
</feature>
<dbReference type="EMBL" id="JACIDU010000007">
    <property type="protein sequence ID" value="MBB4103635.1"/>
    <property type="molecule type" value="Genomic_DNA"/>
</dbReference>
<evidence type="ECO:0000313" key="15">
    <source>
        <dbReference type="EMBL" id="MBB4103635.1"/>
    </source>
</evidence>
<dbReference type="SUPFAM" id="SSF51735">
    <property type="entry name" value="NAD(P)-binding Rossmann-fold domains"/>
    <property type="match status" value="1"/>
</dbReference>
<dbReference type="SUPFAM" id="SSF55021">
    <property type="entry name" value="ACT-like"/>
    <property type="match status" value="1"/>
</dbReference>
<dbReference type="PIRSF" id="PIRSF000098">
    <property type="entry name" value="Homoser_dehydrog"/>
    <property type="match status" value="1"/>
</dbReference>
<dbReference type="PROSITE" id="PS01042">
    <property type="entry name" value="HOMOSER_DHGENASE"/>
    <property type="match status" value="1"/>
</dbReference>
<dbReference type="FunFam" id="3.30.360.10:FF:000005">
    <property type="entry name" value="Homoserine dehydrogenase"/>
    <property type="match status" value="1"/>
</dbReference>
<evidence type="ECO:0000256" key="5">
    <source>
        <dbReference type="ARBA" id="ARBA00013376"/>
    </source>
</evidence>
<comment type="similarity">
    <text evidence="3 13">Belongs to the homoserine dehydrogenase family.</text>
</comment>
<dbReference type="GO" id="GO:0004412">
    <property type="term" value="F:homoserine dehydrogenase activity"/>
    <property type="evidence" value="ECO:0007669"/>
    <property type="project" value="UniProtKB-EC"/>
</dbReference>
<comment type="pathway">
    <text evidence="1">Amino-acid biosynthesis; L-threonine biosynthesis; L-threonine from L-aspartate: step 3/5.</text>
</comment>
<dbReference type="GO" id="GO:0009088">
    <property type="term" value="P:threonine biosynthetic process"/>
    <property type="evidence" value="ECO:0007669"/>
    <property type="project" value="UniProtKB-UniPathway"/>
</dbReference>
<dbReference type="RefSeq" id="WP_183792335.1">
    <property type="nucleotide sequence ID" value="NZ_JACIDU010000007.1"/>
</dbReference>
<keyword evidence="10" id="KW-0486">Methionine biosynthesis</keyword>
<organism evidence="15 16">
    <name type="scientific">Allorhizobium borbori</name>
    <dbReference type="NCBI Taxonomy" id="485907"/>
    <lineage>
        <taxon>Bacteria</taxon>
        <taxon>Pseudomonadati</taxon>
        <taxon>Pseudomonadota</taxon>
        <taxon>Alphaproteobacteria</taxon>
        <taxon>Hyphomicrobiales</taxon>
        <taxon>Rhizobiaceae</taxon>
        <taxon>Rhizobium/Agrobacterium group</taxon>
        <taxon>Allorhizobium</taxon>
    </lineage>
</organism>
<comment type="caution">
    <text evidence="15">The sequence shown here is derived from an EMBL/GenBank/DDBJ whole genome shotgun (WGS) entry which is preliminary data.</text>
</comment>
<feature type="binding site" evidence="12">
    <location>
        <begin position="10"/>
        <end position="17"/>
    </location>
    <ligand>
        <name>NADP(+)</name>
        <dbReference type="ChEBI" id="CHEBI:58349"/>
    </ligand>
</feature>
<evidence type="ECO:0000256" key="7">
    <source>
        <dbReference type="ARBA" id="ARBA00022697"/>
    </source>
</evidence>
<sequence length="439" mass="46097">MADALRIGIAGLGTVGASLVALLQQRKNELAVTCGRAIEIVAVSARNRNRDRGIDLTGIDWYDSPVEMASRANIDLFVELMGGANGAADESVRAALSRGLHVVTANKALLARCGVELAALAEEKGALLNFEAAVAGGIPVIKALRESLTGNHVSRIYGIMNGTCNYILTRMEKEGLSFADCLKEAQRLGYAEADPAFDIEGNDTAHKLAILTTLAFGSQIAADDIYLEGITNISIEDIRAAADLGYRIKLLGVAQLTDSGIEQRVHPTMVPLDSVIAQVDGVTNAVAIESDILGELLMVGPGAGGNATASAVLGDIADVAKSRPGAQQVPALGRPAAALEPYRRARIQSHEGGYFIRLTVEDRAGVFAGIATHMAANAISLESIVQRPKPRGENGPQTIILVTHATREDSVRGAVEAISADGYLLGAAQVIRIERPKNA</sequence>
<evidence type="ECO:0000256" key="12">
    <source>
        <dbReference type="PIRSR" id="PIRSR000098-2"/>
    </source>
</evidence>
<evidence type="ECO:0000256" key="1">
    <source>
        <dbReference type="ARBA" id="ARBA00005056"/>
    </source>
</evidence>
<evidence type="ECO:0000256" key="13">
    <source>
        <dbReference type="RuleBase" id="RU004171"/>
    </source>
</evidence>
<dbReference type="Gene3D" id="3.40.50.720">
    <property type="entry name" value="NAD(P)-binding Rossmann-like Domain"/>
    <property type="match status" value="1"/>
</dbReference>
<keyword evidence="16" id="KW-1185">Reference proteome</keyword>
<evidence type="ECO:0000256" key="10">
    <source>
        <dbReference type="ARBA" id="ARBA00023167"/>
    </source>
</evidence>
<dbReference type="InterPro" id="IPR016204">
    <property type="entry name" value="HDH"/>
</dbReference>
<dbReference type="Pfam" id="PF00742">
    <property type="entry name" value="Homoserine_dh"/>
    <property type="match status" value="1"/>
</dbReference>
<evidence type="ECO:0000256" key="6">
    <source>
        <dbReference type="ARBA" id="ARBA00022605"/>
    </source>
</evidence>
<evidence type="ECO:0000256" key="8">
    <source>
        <dbReference type="ARBA" id="ARBA00022857"/>
    </source>
</evidence>
<dbReference type="CDD" id="cd04881">
    <property type="entry name" value="ACT_HSDH-Hom"/>
    <property type="match status" value="1"/>
</dbReference>
<keyword evidence="8 12" id="KW-0521">NADP</keyword>
<keyword evidence="9 15" id="KW-0560">Oxidoreductase</keyword>
<dbReference type="PROSITE" id="PS51671">
    <property type="entry name" value="ACT"/>
    <property type="match status" value="1"/>
</dbReference>
<dbReference type="NCBIfam" id="NF004976">
    <property type="entry name" value="PRK06349.1"/>
    <property type="match status" value="1"/>
</dbReference>
<dbReference type="PANTHER" id="PTHR43331:SF1">
    <property type="entry name" value="HOMOSERINE DEHYDROGENASE"/>
    <property type="match status" value="1"/>
</dbReference>
<dbReference type="InterPro" id="IPR005106">
    <property type="entry name" value="Asp/hSer_DH_NAD-bd"/>
</dbReference>
<evidence type="ECO:0000259" key="14">
    <source>
        <dbReference type="PROSITE" id="PS51671"/>
    </source>
</evidence>
<feature type="active site" description="Proton donor" evidence="11">
    <location>
        <position position="207"/>
    </location>
</feature>
<dbReference type="InterPro" id="IPR001342">
    <property type="entry name" value="HDH_cat"/>
</dbReference>
<evidence type="ECO:0000256" key="3">
    <source>
        <dbReference type="ARBA" id="ARBA00006753"/>
    </source>
</evidence>
<gene>
    <name evidence="15" type="ORF">GGQ66_002193</name>
</gene>
<feature type="binding site" evidence="12">
    <location>
        <position position="192"/>
    </location>
    <ligand>
        <name>L-homoserine</name>
        <dbReference type="ChEBI" id="CHEBI:57476"/>
    </ligand>
</feature>
<name>A0A7W6K1U1_9HYPH</name>
<dbReference type="Gene3D" id="3.30.360.10">
    <property type="entry name" value="Dihydrodipicolinate Reductase, domain 2"/>
    <property type="match status" value="1"/>
</dbReference>
<dbReference type="PANTHER" id="PTHR43331">
    <property type="entry name" value="HOMOSERINE DEHYDROGENASE"/>
    <property type="match status" value="1"/>
</dbReference>
<proteinExistence type="inferred from homology"/>
<dbReference type="UniPathway" id="UPA00051">
    <property type="reaction ID" value="UER00465"/>
</dbReference>
<evidence type="ECO:0000256" key="11">
    <source>
        <dbReference type="PIRSR" id="PIRSR000098-1"/>
    </source>
</evidence>
<dbReference type="EC" id="1.1.1.3" evidence="4"/>
<dbReference type="Pfam" id="PF01842">
    <property type="entry name" value="ACT"/>
    <property type="match status" value="1"/>
</dbReference>
<dbReference type="InterPro" id="IPR045865">
    <property type="entry name" value="ACT-like_dom_sf"/>
</dbReference>
<dbReference type="UniPathway" id="UPA00050">
    <property type="reaction ID" value="UER00063"/>
</dbReference>
<protein>
    <recommendedName>
        <fullName evidence="5">Homoserine dehydrogenase</fullName>
        <ecNumber evidence="4">1.1.1.3</ecNumber>
    </recommendedName>
</protein>
<keyword evidence="7" id="KW-0791">Threonine biosynthesis</keyword>
<dbReference type="InterPro" id="IPR002912">
    <property type="entry name" value="ACT_dom"/>
</dbReference>
<dbReference type="GO" id="GO:0009086">
    <property type="term" value="P:methionine biosynthetic process"/>
    <property type="evidence" value="ECO:0007669"/>
    <property type="project" value="UniProtKB-KW"/>
</dbReference>
<feature type="binding site" evidence="12">
    <location>
        <position position="107"/>
    </location>
    <ligand>
        <name>NADPH</name>
        <dbReference type="ChEBI" id="CHEBI:57783"/>
    </ligand>
</feature>
<dbReference type="Gene3D" id="3.30.70.260">
    <property type="match status" value="1"/>
</dbReference>
<dbReference type="InterPro" id="IPR019811">
    <property type="entry name" value="HDH_CS"/>
</dbReference>
<comment type="pathway">
    <text evidence="2">Amino-acid biosynthesis; L-methionine biosynthesis via de novo pathway; L-homoserine from L-aspartate: step 3/3.</text>
</comment>
<evidence type="ECO:0000256" key="4">
    <source>
        <dbReference type="ARBA" id="ARBA00013213"/>
    </source>
</evidence>
<keyword evidence="6" id="KW-0028">Amino-acid biosynthesis</keyword>
<evidence type="ECO:0000313" key="16">
    <source>
        <dbReference type="Proteomes" id="UP000584824"/>
    </source>
</evidence>
<dbReference type="SUPFAM" id="SSF55347">
    <property type="entry name" value="Glyceraldehyde-3-phosphate dehydrogenase-like, C-terminal domain"/>
    <property type="match status" value="1"/>
</dbReference>
<evidence type="ECO:0000256" key="9">
    <source>
        <dbReference type="ARBA" id="ARBA00023002"/>
    </source>
</evidence>
<dbReference type="Proteomes" id="UP000584824">
    <property type="component" value="Unassembled WGS sequence"/>
</dbReference>
<evidence type="ECO:0000256" key="2">
    <source>
        <dbReference type="ARBA" id="ARBA00005062"/>
    </source>
</evidence>